<sequence>MRSQLSDKSLPVLTNAAGESSLQRKTCGPSILPLIAAAQPLHPPDLLTLITAATSPDPPHPVPGVEGALVAGHSLHWHGATVVHMYAVFLSSSSQHQEASRMAAHEELEAETIETSKLRHQVLRQRDDIMSEVSAGVAAARAASAAQLNQLQMEIESTEQEIEFIEKKRKLLEEQNTVLTQDRDLLKSKHADVIAQLNVQLSDRANRQIALNEALNEIQFIKEKITQMGTARKDLGEDMVKERIKFAERKNMLEAEIKETMNSIQQQKKTDTSMCRGLNVISAVLINKDEQVKDLSKRISKLEKNITRLTASQLKCHEEHEHKCKKSEEIARKRELYEKELQDVRKTFQQKIKAVREKIPELETEIEEGRKVNSDHLESITKLSKLNSRKNNLEISIQEVKEQTATLLGSKVEIKQELEALRAKHRETLANQAAEISATEKSIYENGLMLEQVNMENSRLHLCIEQLKEEISNAKKDKEKYTQEMTWMQQEVQALCRSLMEDWVIDKLVTEESTERDKKVLESMHGFMVMIRTRMHQIGEINSRVEKELAAMSSLWENTKPQ</sequence>
<keyword evidence="1" id="KW-0175">Coiled coil</keyword>
<accession>A0AAD8Z4C7</accession>
<dbReference type="EMBL" id="JAROKS010000018">
    <property type="protein sequence ID" value="KAK1792898.1"/>
    <property type="molecule type" value="Genomic_DNA"/>
</dbReference>
<dbReference type="AlphaFoldDB" id="A0AAD8Z4C7"/>
<protein>
    <submittedName>
        <fullName evidence="2">Uncharacterized protein</fullName>
    </submittedName>
</protein>
<dbReference type="Proteomes" id="UP001239994">
    <property type="component" value="Unassembled WGS sequence"/>
</dbReference>
<dbReference type="PANTHER" id="PTHR35347:SF1">
    <property type="entry name" value="COILED-COIL DOMAIN-CONTAINING PROTEIN 175"/>
    <property type="match status" value="1"/>
</dbReference>
<name>A0AAD8Z4C7_9TELE</name>
<reference evidence="2" key="1">
    <citation type="submission" date="2023-03" db="EMBL/GenBank/DDBJ databases">
        <title>Electrophorus voltai genome.</title>
        <authorList>
            <person name="Bian C."/>
        </authorList>
    </citation>
    <scope>NUCLEOTIDE SEQUENCE</scope>
    <source>
        <strain evidence="2">CB-2022</strain>
        <tissue evidence="2">Muscle</tissue>
    </source>
</reference>
<gene>
    <name evidence="2" type="ORF">P4O66_001629</name>
</gene>
<feature type="coiled-coil region" evidence="1">
    <location>
        <begin position="250"/>
        <end position="491"/>
    </location>
</feature>
<evidence type="ECO:0000313" key="3">
    <source>
        <dbReference type="Proteomes" id="UP001239994"/>
    </source>
</evidence>
<comment type="caution">
    <text evidence="2">The sequence shown here is derived from an EMBL/GenBank/DDBJ whole genome shotgun (WGS) entry which is preliminary data.</text>
</comment>
<keyword evidence="3" id="KW-1185">Reference proteome</keyword>
<feature type="coiled-coil region" evidence="1">
    <location>
        <begin position="141"/>
        <end position="182"/>
    </location>
</feature>
<dbReference type="InterPro" id="IPR038834">
    <property type="entry name" value="CCDC175"/>
</dbReference>
<evidence type="ECO:0000256" key="1">
    <source>
        <dbReference type="SAM" id="Coils"/>
    </source>
</evidence>
<organism evidence="2 3">
    <name type="scientific">Electrophorus voltai</name>
    <dbReference type="NCBI Taxonomy" id="2609070"/>
    <lineage>
        <taxon>Eukaryota</taxon>
        <taxon>Metazoa</taxon>
        <taxon>Chordata</taxon>
        <taxon>Craniata</taxon>
        <taxon>Vertebrata</taxon>
        <taxon>Euteleostomi</taxon>
        <taxon>Actinopterygii</taxon>
        <taxon>Neopterygii</taxon>
        <taxon>Teleostei</taxon>
        <taxon>Ostariophysi</taxon>
        <taxon>Gymnotiformes</taxon>
        <taxon>Gymnotoidei</taxon>
        <taxon>Gymnotidae</taxon>
        <taxon>Electrophorus</taxon>
    </lineage>
</organism>
<evidence type="ECO:0000313" key="2">
    <source>
        <dbReference type="EMBL" id="KAK1792898.1"/>
    </source>
</evidence>
<dbReference type="PANTHER" id="PTHR35347">
    <property type="entry name" value="COILED-COIL DOMAIN-CONTAINING PROTEIN 175"/>
    <property type="match status" value="1"/>
</dbReference>
<proteinExistence type="predicted"/>